<keyword evidence="9" id="KW-0446">Lipid-binding</keyword>
<evidence type="ECO:0000256" key="2">
    <source>
        <dbReference type="ARBA" id="ARBA00022448"/>
    </source>
</evidence>
<reference evidence="12 13" key="1">
    <citation type="submission" date="2020-04" db="EMBL/GenBank/DDBJ databases">
        <title>Perkinsus olseni comparative genomics.</title>
        <authorList>
            <person name="Bogema D.R."/>
        </authorList>
    </citation>
    <scope>NUCLEOTIDE SEQUENCE [LARGE SCALE GENOMIC DNA]</scope>
    <source>
        <strain evidence="12 13">ATCC PRA-207</strain>
    </source>
</reference>
<evidence type="ECO:0000259" key="11">
    <source>
        <dbReference type="PROSITE" id="PS51847"/>
    </source>
</evidence>
<proteinExistence type="predicted"/>
<keyword evidence="3" id="KW-0812">Transmembrane</keyword>
<dbReference type="PROSITE" id="PS51847">
    <property type="entry name" value="SMP"/>
    <property type="match status" value="1"/>
</dbReference>
<name>A0A7J6QH98_PEROL</name>
<sequence>MKYSLSPSPFYGSIADDHEEEGASSEAFNNVHESTVQSRAVARPTSLWNYLCCRPPLSATPLTGRRRGQRAVFVSQRPRDLPLRQALEGVDSSLSLSRVNRRRRVRRMTSHHVMEQRFSARSDDGGASSTACGGSDQLAWVNWLLQHLWPKIDMIVRDKIETEVLPSMRESLGRAIELKEFKLGGNAPTLGPIRTSRRDHGTHESLDVNMHLEYDCDARVAFSVGLLSVGIERVHFKGDLCLSLDPLVDEIPLVGGLQVTLTSLPDITWSFSGLANLADMPGISSVVQTAVERTIRETLLLPNCVYIPLRREEVHPHIEWAYPKPSALLQLSVHQIRGLPRVRGPHVELSLGSKLVSTTKGKFKEGGHHLWQPPFSSDFFVYTHNQPVVVRLCGPGGELFGSATIKVRDVLEMDGAPHYWVRIAGEVAVDVRGRLRHLDHVYRPLHLFRQILISIDLYCADSLVEPGSRVQLTLPGATPAVIISKPGSKREMAVRGDLTCEPRVQRIIEKLREVHRMSVTEVASIAEVEPSAIGQVVEEKPSLSVVWNQALYTLLDTSGLHFNAVKLRVEVLRKGRGFLGRGEIIDFAGDIALREVEACEQMAFRGAVLLHGKNADGNCEIELGVEAQGVEA</sequence>
<evidence type="ECO:0000256" key="9">
    <source>
        <dbReference type="ARBA" id="ARBA00023121"/>
    </source>
</evidence>
<dbReference type="GO" id="GO:0016020">
    <property type="term" value="C:membrane"/>
    <property type="evidence" value="ECO:0007669"/>
    <property type="project" value="UniProtKB-SubCell"/>
</dbReference>
<keyword evidence="7" id="KW-1133">Transmembrane helix</keyword>
<keyword evidence="6" id="KW-0106">Calcium</keyword>
<evidence type="ECO:0000256" key="5">
    <source>
        <dbReference type="ARBA" id="ARBA00022737"/>
    </source>
</evidence>
<keyword evidence="5" id="KW-0677">Repeat</keyword>
<evidence type="ECO:0000256" key="4">
    <source>
        <dbReference type="ARBA" id="ARBA00022723"/>
    </source>
</evidence>
<comment type="caution">
    <text evidence="12">The sequence shown here is derived from an EMBL/GenBank/DDBJ whole genome shotgun (WGS) entry which is preliminary data.</text>
</comment>
<dbReference type="GO" id="GO:0006869">
    <property type="term" value="P:lipid transport"/>
    <property type="evidence" value="ECO:0007669"/>
    <property type="project" value="UniProtKB-KW"/>
</dbReference>
<keyword evidence="2" id="KW-0813">Transport</keyword>
<dbReference type="GO" id="GO:0046872">
    <property type="term" value="F:metal ion binding"/>
    <property type="evidence" value="ECO:0007669"/>
    <property type="project" value="UniProtKB-KW"/>
</dbReference>
<protein>
    <submittedName>
        <fullName evidence="12">Extended synaptotagmin-like protein</fullName>
    </submittedName>
</protein>
<dbReference type="Pfam" id="PF17047">
    <property type="entry name" value="SMP_LBD"/>
    <property type="match status" value="1"/>
</dbReference>
<accession>A0A7J6QH98</accession>
<keyword evidence="10" id="KW-0472">Membrane</keyword>
<evidence type="ECO:0000256" key="10">
    <source>
        <dbReference type="ARBA" id="ARBA00023136"/>
    </source>
</evidence>
<comment type="subcellular location">
    <subcellularLocation>
        <location evidence="1">Membrane</location>
    </subcellularLocation>
</comment>
<keyword evidence="4" id="KW-0479">Metal-binding</keyword>
<organism evidence="12 13">
    <name type="scientific">Perkinsus olseni</name>
    <name type="common">Perkinsus atlanticus</name>
    <dbReference type="NCBI Taxonomy" id="32597"/>
    <lineage>
        <taxon>Eukaryota</taxon>
        <taxon>Sar</taxon>
        <taxon>Alveolata</taxon>
        <taxon>Perkinsozoa</taxon>
        <taxon>Perkinsea</taxon>
        <taxon>Perkinsida</taxon>
        <taxon>Perkinsidae</taxon>
        <taxon>Perkinsus</taxon>
    </lineage>
</organism>
<gene>
    <name evidence="12" type="primary">ESYT1_12</name>
    <name evidence="12" type="ORF">FOZ63_025432</name>
</gene>
<evidence type="ECO:0000256" key="1">
    <source>
        <dbReference type="ARBA" id="ARBA00004370"/>
    </source>
</evidence>
<dbReference type="InterPro" id="IPR039010">
    <property type="entry name" value="Synaptotagmin_SMP"/>
</dbReference>
<dbReference type="AlphaFoldDB" id="A0A7J6QH98"/>
<dbReference type="GO" id="GO:0008289">
    <property type="term" value="F:lipid binding"/>
    <property type="evidence" value="ECO:0007669"/>
    <property type="project" value="UniProtKB-KW"/>
</dbReference>
<keyword evidence="13" id="KW-1185">Reference proteome</keyword>
<evidence type="ECO:0000313" key="12">
    <source>
        <dbReference type="EMBL" id="KAF4707481.1"/>
    </source>
</evidence>
<dbReference type="Proteomes" id="UP000553632">
    <property type="component" value="Unassembled WGS sequence"/>
</dbReference>
<dbReference type="PANTHER" id="PTHR45761">
    <property type="entry name" value="EXTENDED SYNAPTOTAGMIN-LIKE PROTEIN 2, ISOFORM C"/>
    <property type="match status" value="1"/>
</dbReference>
<dbReference type="EMBL" id="JABANO010033082">
    <property type="protein sequence ID" value="KAF4707481.1"/>
    <property type="molecule type" value="Genomic_DNA"/>
</dbReference>
<evidence type="ECO:0000256" key="6">
    <source>
        <dbReference type="ARBA" id="ARBA00022837"/>
    </source>
</evidence>
<evidence type="ECO:0000256" key="7">
    <source>
        <dbReference type="ARBA" id="ARBA00022989"/>
    </source>
</evidence>
<evidence type="ECO:0000313" key="13">
    <source>
        <dbReference type="Proteomes" id="UP000553632"/>
    </source>
</evidence>
<dbReference type="InterPro" id="IPR031468">
    <property type="entry name" value="SMP_LBD"/>
</dbReference>
<feature type="domain" description="SMP-LTD" evidence="11">
    <location>
        <begin position="134"/>
        <end position="310"/>
    </location>
</feature>
<evidence type="ECO:0000256" key="8">
    <source>
        <dbReference type="ARBA" id="ARBA00023055"/>
    </source>
</evidence>
<evidence type="ECO:0000256" key="3">
    <source>
        <dbReference type="ARBA" id="ARBA00022692"/>
    </source>
</evidence>
<keyword evidence="8" id="KW-0445">Lipid transport</keyword>
<dbReference type="PANTHER" id="PTHR45761:SF1">
    <property type="entry name" value="EXTENDED SYNAPTOTAGMIN-LIKE PROTEIN 2, ISOFORM C"/>
    <property type="match status" value="1"/>
</dbReference>
<dbReference type="CDD" id="cd21670">
    <property type="entry name" value="SMP_ESyt"/>
    <property type="match status" value="1"/>
</dbReference>
<dbReference type="InterPro" id="IPR051634">
    <property type="entry name" value="Extended_Synaptotagmin"/>
</dbReference>